<dbReference type="Proteomes" id="UP000178585">
    <property type="component" value="Unassembled WGS sequence"/>
</dbReference>
<evidence type="ECO:0008006" key="4">
    <source>
        <dbReference type="Google" id="ProtNLM"/>
    </source>
</evidence>
<keyword evidence="1" id="KW-1133">Transmembrane helix</keyword>
<organism evidence="2 3">
    <name type="scientific">Candidatus Adlerbacteria bacterium RIFCSPLOWO2_01_FULL_54_21b</name>
    <dbReference type="NCBI Taxonomy" id="1797245"/>
    <lineage>
        <taxon>Bacteria</taxon>
        <taxon>Candidatus Adleribacteriota</taxon>
    </lineage>
</organism>
<keyword evidence="1" id="KW-0812">Transmembrane</keyword>
<proteinExistence type="predicted"/>
<dbReference type="AlphaFoldDB" id="A0A1F4Y024"/>
<keyword evidence="1" id="KW-0472">Membrane</keyword>
<evidence type="ECO:0000313" key="2">
    <source>
        <dbReference type="EMBL" id="OGC87317.1"/>
    </source>
</evidence>
<evidence type="ECO:0000313" key="3">
    <source>
        <dbReference type="Proteomes" id="UP000178585"/>
    </source>
</evidence>
<accession>A0A1F4Y024</accession>
<sequence length="225" mass="25531">MQGQKYLLAFVITAAIFATAFYIAGRLDARRIADIRVAQEQVSVDILSLETQFDLLGSLDCLTLSDNPVLSEELNSLANRLSIAEQNLGNDNAEVVLLKKKYSLLEIKDYLLMREISQKCTKFKPIYILYFYSNNGDCPDCRRMGDVLTYLRQTYPGLRVYSFDYRLDLSALNTLITLRKIDNEKGLPAFAVNNGRPIYGFKNLQEMETLIPELKTLATSTTETL</sequence>
<dbReference type="SUPFAM" id="SSF52833">
    <property type="entry name" value="Thioredoxin-like"/>
    <property type="match status" value="1"/>
</dbReference>
<dbReference type="EMBL" id="MEWZ01000005">
    <property type="protein sequence ID" value="OGC87317.1"/>
    <property type="molecule type" value="Genomic_DNA"/>
</dbReference>
<dbReference type="InterPro" id="IPR036249">
    <property type="entry name" value="Thioredoxin-like_sf"/>
</dbReference>
<gene>
    <name evidence="2" type="ORF">A2949_01690</name>
</gene>
<name>A0A1F4Y024_9BACT</name>
<dbReference type="STRING" id="1797245.A2949_01690"/>
<reference evidence="2 3" key="1">
    <citation type="journal article" date="2016" name="Nat. Commun.">
        <title>Thousands of microbial genomes shed light on interconnected biogeochemical processes in an aquifer system.</title>
        <authorList>
            <person name="Anantharaman K."/>
            <person name="Brown C.T."/>
            <person name="Hug L.A."/>
            <person name="Sharon I."/>
            <person name="Castelle C.J."/>
            <person name="Probst A.J."/>
            <person name="Thomas B.C."/>
            <person name="Singh A."/>
            <person name="Wilkins M.J."/>
            <person name="Karaoz U."/>
            <person name="Brodie E.L."/>
            <person name="Williams K.H."/>
            <person name="Hubbard S.S."/>
            <person name="Banfield J.F."/>
        </authorList>
    </citation>
    <scope>NUCLEOTIDE SEQUENCE [LARGE SCALE GENOMIC DNA]</scope>
</reference>
<feature type="transmembrane region" description="Helical" evidence="1">
    <location>
        <begin position="6"/>
        <end position="24"/>
    </location>
</feature>
<evidence type="ECO:0000256" key="1">
    <source>
        <dbReference type="SAM" id="Phobius"/>
    </source>
</evidence>
<protein>
    <recommendedName>
        <fullName evidence="4">Thioredoxin domain-containing protein</fullName>
    </recommendedName>
</protein>
<comment type="caution">
    <text evidence="2">The sequence shown here is derived from an EMBL/GenBank/DDBJ whole genome shotgun (WGS) entry which is preliminary data.</text>
</comment>